<dbReference type="EMBL" id="WKYP01000226">
    <property type="protein sequence ID" value="MSD82461.1"/>
    <property type="molecule type" value="Genomic_DNA"/>
</dbReference>
<dbReference type="GO" id="GO:0006629">
    <property type="term" value="P:lipid metabolic process"/>
    <property type="evidence" value="ECO:0007669"/>
    <property type="project" value="InterPro"/>
</dbReference>
<sequence length="227" mass="25055">VVVHDADLLRVAGDPRRIEDLSYDELARIPLFPNGESGDLKAEPLPGADANPPLVVTPSAAPKGYYQRVPLFSDVLDVVAGRAPLIVEYKFSNNRAWDERSEELMEKGHALLEAYDGPYVIESFHPGAVNWYKEHHPEVCRGQLSWPAKLSKYGAAEWAAGLLAFDWLSRPDFVAYDGTGGASPQVKLARSMGAMPVSWTVRSSDELAQCAPYFDRHIFEAFVPDAV</sequence>
<evidence type="ECO:0000259" key="1">
    <source>
        <dbReference type="Pfam" id="PF03009"/>
    </source>
</evidence>
<dbReference type="PANTHER" id="PTHR46211">
    <property type="entry name" value="GLYCEROPHOSPHORYL DIESTER PHOSPHODIESTERASE"/>
    <property type="match status" value="1"/>
</dbReference>
<dbReference type="InterPro" id="IPR030395">
    <property type="entry name" value="GP_PDE_dom"/>
</dbReference>
<feature type="domain" description="GP-PDE" evidence="1">
    <location>
        <begin position="1"/>
        <end position="209"/>
    </location>
</feature>
<dbReference type="Gene3D" id="3.20.20.190">
    <property type="entry name" value="Phosphatidylinositol (PI) phosphodiesterase"/>
    <property type="match status" value="1"/>
</dbReference>
<dbReference type="GO" id="GO:0008081">
    <property type="term" value="F:phosphoric diester hydrolase activity"/>
    <property type="evidence" value="ECO:0007669"/>
    <property type="project" value="InterPro"/>
</dbReference>
<name>A0A6C9EEJ7_ECOLX</name>
<organism evidence="2">
    <name type="scientific">Escherichia coli</name>
    <dbReference type="NCBI Taxonomy" id="562"/>
    <lineage>
        <taxon>Bacteria</taxon>
        <taxon>Pseudomonadati</taxon>
        <taxon>Pseudomonadota</taxon>
        <taxon>Gammaproteobacteria</taxon>
        <taxon>Enterobacterales</taxon>
        <taxon>Enterobacteriaceae</taxon>
        <taxon>Escherichia</taxon>
    </lineage>
</organism>
<dbReference type="SUPFAM" id="SSF51695">
    <property type="entry name" value="PLC-like phosphodiesterases"/>
    <property type="match status" value="1"/>
</dbReference>
<dbReference type="AlphaFoldDB" id="A0A6C9EEJ7"/>
<reference evidence="2" key="1">
    <citation type="journal article" date="2019" name="Nat. Med.">
        <title>A library of human gut bacterial isolates paired with longitudinal multiomics data enables mechanistic microbiome research.</title>
        <authorList>
            <person name="Poyet M."/>
            <person name="Groussin M."/>
            <person name="Gibbons S.M."/>
            <person name="Avila-Pacheco J."/>
            <person name="Jiang X."/>
            <person name="Kearney S.M."/>
            <person name="Perrotta A.R."/>
            <person name="Berdy B."/>
            <person name="Zhao S."/>
            <person name="Lieberman T.D."/>
            <person name="Swanson P.K."/>
            <person name="Smith M."/>
            <person name="Roesemann S."/>
            <person name="Alexander J.E."/>
            <person name="Rich S.A."/>
            <person name="Livny J."/>
            <person name="Vlamakis H."/>
            <person name="Clish C."/>
            <person name="Bullock K."/>
            <person name="Deik A."/>
            <person name="Scott J."/>
            <person name="Pierce K.A."/>
            <person name="Xavier R.J."/>
            <person name="Alm E.J."/>
        </authorList>
    </citation>
    <scope>NUCLEOTIDE SEQUENCE</scope>
    <source>
        <strain evidence="2">BIOML-A260</strain>
    </source>
</reference>
<protein>
    <submittedName>
        <fullName evidence="2">Glycerophosphodiester phosphodiesterase</fullName>
    </submittedName>
</protein>
<dbReference type="Pfam" id="PF03009">
    <property type="entry name" value="GDPD"/>
    <property type="match status" value="1"/>
</dbReference>
<comment type="caution">
    <text evidence="2">The sequence shown here is derived from an EMBL/GenBank/DDBJ whole genome shotgun (WGS) entry which is preliminary data.</text>
</comment>
<feature type="non-terminal residue" evidence="2">
    <location>
        <position position="1"/>
    </location>
</feature>
<proteinExistence type="predicted"/>
<evidence type="ECO:0000313" key="2">
    <source>
        <dbReference type="EMBL" id="MSD82461.1"/>
    </source>
</evidence>
<dbReference type="InterPro" id="IPR017946">
    <property type="entry name" value="PLC-like_Pdiesterase_TIM-brl"/>
</dbReference>
<gene>
    <name evidence="2" type="ORF">GKG27_26260</name>
</gene>
<accession>A0A6C9EEJ7</accession>
<dbReference type="PANTHER" id="PTHR46211:SF14">
    <property type="entry name" value="GLYCEROPHOSPHODIESTER PHOSPHODIESTERASE"/>
    <property type="match status" value="1"/>
</dbReference>